<accession>A0A3N6NZQ3</accession>
<evidence type="ECO:0000256" key="1">
    <source>
        <dbReference type="SAM" id="MobiDB-lite"/>
    </source>
</evidence>
<gene>
    <name evidence="2" type="ORF">D5R40_28910</name>
</gene>
<dbReference type="AlphaFoldDB" id="A0A3N6NZQ3"/>
<dbReference type="InterPro" id="IPR021355">
    <property type="entry name" value="Phage_Syn9_Gp224"/>
</dbReference>
<evidence type="ECO:0000313" key="2">
    <source>
        <dbReference type="EMBL" id="RQH25934.1"/>
    </source>
</evidence>
<dbReference type="RefSeq" id="WP_124155546.1">
    <property type="nucleotide sequence ID" value="NZ_CAWOLW010000214.1"/>
</dbReference>
<dbReference type="EMBL" id="RCBY01000291">
    <property type="protein sequence ID" value="RQH25934.1"/>
    <property type="molecule type" value="Genomic_DNA"/>
</dbReference>
<feature type="compositionally biased region" description="Polar residues" evidence="1">
    <location>
        <begin position="34"/>
        <end position="47"/>
    </location>
</feature>
<protein>
    <submittedName>
        <fullName evidence="2">DUF2973 domain-containing protein</fullName>
    </submittedName>
</protein>
<comment type="caution">
    <text evidence="2">The sequence shown here is derived from an EMBL/GenBank/DDBJ whole genome shotgun (WGS) entry which is preliminary data.</text>
</comment>
<proteinExistence type="predicted"/>
<dbReference type="Proteomes" id="UP000269154">
    <property type="component" value="Unassembled WGS sequence"/>
</dbReference>
<dbReference type="Pfam" id="PF11189">
    <property type="entry name" value="DUF2973"/>
    <property type="match status" value="1"/>
</dbReference>
<sequence>MLHLLYILAFTTVAVLAVRNLIRSLLTVGLESQSLPSNREWSSGDSYSKSRRIPHPELLDESGNFIDEPLLVMRSVNVQEARQQLDAIYNSELGSSSETREEKDK</sequence>
<feature type="region of interest" description="Disordered" evidence="1">
    <location>
        <begin position="34"/>
        <end position="55"/>
    </location>
</feature>
<dbReference type="OrthoDB" id="513924at2"/>
<keyword evidence="3" id="KW-1185">Reference proteome</keyword>
<organism evidence="2 3">
    <name type="scientific">Okeania hirsuta</name>
    <dbReference type="NCBI Taxonomy" id="1458930"/>
    <lineage>
        <taxon>Bacteria</taxon>
        <taxon>Bacillati</taxon>
        <taxon>Cyanobacteriota</taxon>
        <taxon>Cyanophyceae</taxon>
        <taxon>Oscillatoriophycideae</taxon>
        <taxon>Oscillatoriales</taxon>
        <taxon>Microcoleaceae</taxon>
        <taxon>Okeania</taxon>
    </lineage>
</organism>
<name>A0A3N6NZQ3_9CYAN</name>
<reference evidence="2 3" key="1">
    <citation type="journal article" date="2018" name="ACS Chem. Biol.">
        <title>Ketoreductase domain dysfunction expands chemodiversity: malyngamide biosynthesis in the cyanobacterium Okeania hirsuta.</title>
        <authorList>
            <person name="Moss N.A."/>
            <person name="Leao T."/>
            <person name="Rankin M."/>
            <person name="McCullough T.M."/>
            <person name="Qu P."/>
            <person name="Korobeynikov A."/>
            <person name="Smith J.L."/>
            <person name="Gerwick L."/>
            <person name="Gerwick W.H."/>
        </authorList>
    </citation>
    <scope>NUCLEOTIDE SEQUENCE [LARGE SCALE GENOMIC DNA]</scope>
    <source>
        <strain evidence="2 3">PAB10Feb10-1</strain>
    </source>
</reference>
<evidence type="ECO:0000313" key="3">
    <source>
        <dbReference type="Proteomes" id="UP000269154"/>
    </source>
</evidence>